<evidence type="ECO:0000256" key="5">
    <source>
        <dbReference type="ARBA" id="ARBA00022525"/>
    </source>
</evidence>
<keyword evidence="12" id="KW-0843">Virulence</keyword>
<feature type="active site" description="Charge relay system" evidence="15">
    <location>
        <position position="504"/>
    </location>
</feature>
<evidence type="ECO:0000313" key="19">
    <source>
        <dbReference type="Proteomes" id="UP000326565"/>
    </source>
</evidence>
<feature type="signal peptide" evidence="16">
    <location>
        <begin position="1"/>
        <end position="25"/>
    </location>
</feature>
<feature type="binding site" evidence="15">
    <location>
        <position position="546"/>
    </location>
    <ligand>
        <name>Ca(2+)</name>
        <dbReference type="ChEBI" id="CHEBI:29108"/>
    </ligand>
</feature>
<dbReference type="InterPro" id="IPR050819">
    <property type="entry name" value="Tripeptidyl-peptidase_I"/>
</dbReference>
<dbReference type="GO" id="GO:0046872">
    <property type="term" value="F:metal ion binding"/>
    <property type="evidence" value="ECO:0007669"/>
    <property type="project" value="UniProtKB-UniRule"/>
</dbReference>
<dbReference type="SMART" id="SM00944">
    <property type="entry name" value="Pro-kuma_activ"/>
    <property type="match status" value="1"/>
</dbReference>
<evidence type="ECO:0000256" key="4">
    <source>
        <dbReference type="ARBA" id="ARBA00012462"/>
    </source>
</evidence>
<keyword evidence="10 15" id="KW-0720">Serine protease</keyword>
<comment type="catalytic activity">
    <reaction evidence="1">
        <text>Release of an N-terminal tripeptide from a polypeptide.</text>
        <dbReference type="EC" id="3.4.14.10"/>
    </reaction>
</comment>
<comment type="cofactor">
    <cofactor evidence="15">
        <name>Ca(2+)</name>
        <dbReference type="ChEBI" id="CHEBI:29108"/>
    </cofactor>
    <text evidence="15">Binds 1 Ca(2+) ion per subunit.</text>
</comment>
<dbReference type="InterPro" id="IPR030400">
    <property type="entry name" value="Sedolisin_dom"/>
</dbReference>
<comment type="function">
    <text evidence="2">Secreted tripeptidyl-peptidase which degrades proteins at acidic pHs and is involved in virulence.</text>
</comment>
<comment type="subcellular location">
    <subcellularLocation>
        <location evidence="3">Secreted</location>
        <location evidence="3">Extracellular space</location>
    </subcellularLocation>
</comment>
<dbReference type="InterPro" id="IPR036852">
    <property type="entry name" value="Peptidase_S8/S53_dom_sf"/>
</dbReference>
<keyword evidence="11 15" id="KW-0106">Calcium</keyword>
<evidence type="ECO:0000256" key="6">
    <source>
        <dbReference type="ARBA" id="ARBA00022670"/>
    </source>
</evidence>
<dbReference type="PROSITE" id="PS51695">
    <property type="entry name" value="SEDOLISIN"/>
    <property type="match status" value="1"/>
</dbReference>
<evidence type="ECO:0000256" key="8">
    <source>
        <dbReference type="ARBA" id="ARBA00022729"/>
    </source>
</evidence>
<evidence type="ECO:0000256" key="12">
    <source>
        <dbReference type="ARBA" id="ARBA00023026"/>
    </source>
</evidence>
<dbReference type="FunFam" id="3.40.50.200:FF:000015">
    <property type="entry name" value="Tripeptidyl peptidase A"/>
    <property type="match status" value="1"/>
</dbReference>
<keyword evidence="7 15" id="KW-0479">Metal-binding</keyword>
<dbReference type="GO" id="GO:0006508">
    <property type="term" value="P:proteolysis"/>
    <property type="evidence" value="ECO:0007669"/>
    <property type="project" value="UniProtKB-KW"/>
</dbReference>
<evidence type="ECO:0000256" key="3">
    <source>
        <dbReference type="ARBA" id="ARBA00004239"/>
    </source>
</evidence>
<keyword evidence="6 15" id="KW-0645">Protease</keyword>
<dbReference type="Gene3D" id="3.40.50.200">
    <property type="entry name" value="Peptidase S8/S53 domain"/>
    <property type="match status" value="1"/>
</dbReference>
<evidence type="ECO:0000256" key="16">
    <source>
        <dbReference type="SAM" id="SignalP"/>
    </source>
</evidence>
<evidence type="ECO:0000256" key="15">
    <source>
        <dbReference type="PROSITE-ProRule" id="PRU01032"/>
    </source>
</evidence>
<feature type="binding site" evidence="15">
    <location>
        <position position="547"/>
    </location>
    <ligand>
        <name>Ca(2+)</name>
        <dbReference type="ChEBI" id="CHEBI:29108"/>
    </ligand>
</feature>
<feature type="domain" description="Peptidase S53" evidence="17">
    <location>
        <begin position="213"/>
        <end position="603"/>
    </location>
</feature>
<dbReference type="CDD" id="cd11377">
    <property type="entry name" value="Pro-peptidase_S53"/>
    <property type="match status" value="1"/>
</dbReference>
<accession>A0A5N5WZ66</accession>
<organism evidence="18 19">
    <name type="scientific">Aspergillus leporis</name>
    <dbReference type="NCBI Taxonomy" id="41062"/>
    <lineage>
        <taxon>Eukaryota</taxon>
        <taxon>Fungi</taxon>
        <taxon>Dikarya</taxon>
        <taxon>Ascomycota</taxon>
        <taxon>Pezizomycotina</taxon>
        <taxon>Eurotiomycetes</taxon>
        <taxon>Eurotiomycetidae</taxon>
        <taxon>Eurotiales</taxon>
        <taxon>Aspergillaceae</taxon>
        <taxon>Aspergillus</taxon>
        <taxon>Aspergillus subgen. Circumdati</taxon>
    </lineage>
</organism>
<keyword evidence="19" id="KW-1185">Reference proteome</keyword>
<feature type="binding site" evidence="15">
    <location>
        <position position="581"/>
    </location>
    <ligand>
        <name>Ca(2+)</name>
        <dbReference type="ChEBI" id="CHEBI:29108"/>
    </ligand>
</feature>
<dbReference type="GO" id="GO:0008240">
    <property type="term" value="F:tripeptidyl-peptidase activity"/>
    <property type="evidence" value="ECO:0007669"/>
    <property type="project" value="UniProtKB-EC"/>
</dbReference>
<dbReference type="EMBL" id="ML732234">
    <property type="protein sequence ID" value="KAB8073047.1"/>
    <property type="molecule type" value="Genomic_DNA"/>
</dbReference>
<evidence type="ECO:0000256" key="7">
    <source>
        <dbReference type="ARBA" id="ARBA00022723"/>
    </source>
</evidence>
<dbReference type="GO" id="GO:0005576">
    <property type="term" value="C:extracellular region"/>
    <property type="evidence" value="ECO:0007669"/>
    <property type="project" value="UniProtKB-SubCell"/>
</dbReference>
<evidence type="ECO:0000259" key="17">
    <source>
        <dbReference type="PROSITE" id="PS51695"/>
    </source>
</evidence>
<dbReference type="GO" id="GO:0004252">
    <property type="term" value="F:serine-type endopeptidase activity"/>
    <property type="evidence" value="ECO:0007669"/>
    <property type="project" value="UniProtKB-UniRule"/>
</dbReference>
<feature type="binding site" evidence="15">
    <location>
        <position position="583"/>
    </location>
    <ligand>
        <name>Ca(2+)</name>
        <dbReference type="ChEBI" id="CHEBI:29108"/>
    </ligand>
</feature>
<dbReference type="AlphaFoldDB" id="A0A5N5WZ66"/>
<dbReference type="InterPro" id="IPR023828">
    <property type="entry name" value="Peptidase_S8_Ser-AS"/>
</dbReference>
<dbReference type="Proteomes" id="UP000326565">
    <property type="component" value="Unassembled WGS sequence"/>
</dbReference>
<dbReference type="Pfam" id="PF09286">
    <property type="entry name" value="Pro-kuma_activ"/>
    <property type="match status" value="1"/>
</dbReference>
<evidence type="ECO:0000256" key="13">
    <source>
        <dbReference type="ARBA" id="ARBA00023145"/>
    </source>
</evidence>
<evidence type="ECO:0000256" key="14">
    <source>
        <dbReference type="ARBA" id="ARBA00023180"/>
    </source>
</evidence>
<evidence type="ECO:0000256" key="11">
    <source>
        <dbReference type="ARBA" id="ARBA00022837"/>
    </source>
</evidence>
<dbReference type="CDD" id="cd04056">
    <property type="entry name" value="Peptidases_S53"/>
    <property type="match status" value="1"/>
</dbReference>
<dbReference type="PANTHER" id="PTHR14218">
    <property type="entry name" value="PROTEASE S8 TRIPEPTIDYL PEPTIDASE I CLN2"/>
    <property type="match status" value="1"/>
</dbReference>
<feature type="active site" description="Charge relay system" evidence="15">
    <location>
        <position position="293"/>
    </location>
</feature>
<dbReference type="SUPFAM" id="SSF54897">
    <property type="entry name" value="Protease propeptides/inhibitors"/>
    <property type="match status" value="1"/>
</dbReference>
<name>A0A5N5WZ66_9EURO</name>
<dbReference type="SUPFAM" id="SSF52743">
    <property type="entry name" value="Subtilisin-like"/>
    <property type="match status" value="1"/>
</dbReference>
<keyword evidence="5" id="KW-0964">Secreted</keyword>
<proteinExistence type="predicted"/>
<keyword evidence="8 16" id="KW-0732">Signal</keyword>
<keyword evidence="13" id="KW-0865">Zymogen</keyword>
<keyword evidence="9 15" id="KW-0378">Hydrolase</keyword>
<protein>
    <recommendedName>
        <fullName evidence="4">tripeptidyl-peptidase II</fullName>
        <ecNumber evidence="4">3.4.14.10</ecNumber>
    </recommendedName>
</protein>
<evidence type="ECO:0000256" key="2">
    <source>
        <dbReference type="ARBA" id="ARBA00002451"/>
    </source>
</evidence>
<evidence type="ECO:0000256" key="9">
    <source>
        <dbReference type="ARBA" id="ARBA00022801"/>
    </source>
</evidence>
<dbReference type="InterPro" id="IPR000209">
    <property type="entry name" value="Peptidase_S8/S53_dom"/>
</dbReference>
<gene>
    <name evidence="18" type="ORF">BDV29DRAFT_176190</name>
</gene>
<evidence type="ECO:0000256" key="10">
    <source>
        <dbReference type="ARBA" id="ARBA00022825"/>
    </source>
</evidence>
<reference evidence="18 19" key="1">
    <citation type="submission" date="2019-04" db="EMBL/GenBank/DDBJ databases">
        <title>Friends and foes A comparative genomics study of 23 Aspergillus species from section Flavi.</title>
        <authorList>
            <consortium name="DOE Joint Genome Institute"/>
            <person name="Kjaerbolling I."/>
            <person name="Vesth T."/>
            <person name="Frisvad J.C."/>
            <person name="Nybo J.L."/>
            <person name="Theobald S."/>
            <person name="Kildgaard S."/>
            <person name="Isbrandt T."/>
            <person name="Kuo A."/>
            <person name="Sato A."/>
            <person name="Lyhne E.K."/>
            <person name="Kogle M.E."/>
            <person name="Wiebenga A."/>
            <person name="Kun R.S."/>
            <person name="Lubbers R.J."/>
            <person name="Makela M.R."/>
            <person name="Barry K."/>
            <person name="Chovatia M."/>
            <person name="Clum A."/>
            <person name="Daum C."/>
            <person name="Haridas S."/>
            <person name="He G."/>
            <person name="LaButti K."/>
            <person name="Lipzen A."/>
            <person name="Mondo S."/>
            <person name="Riley R."/>
            <person name="Salamov A."/>
            <person name="Simmons B.A."/>
            <person name="Magnuson J.K."/>
            <person name="Henrissat B."/>
            <person name="Mortensen U.H."/>
            <person name="Larsen T.O."/>
            <person name="Devries R.P."/>
            <person name="Grigoriev I.V."/>
            <person name="Machida M."/>
            <person name="Baker S.E."/>
            <person name="Andersen M.R."/>
        </authorList>
    </citation>
    <scope>NUCLEOTIDE SEQUENCE [LARGE SCALE GENOMIC DNA]</scope>
    <source>
        <strain evidence="18 19">CBS 151.66</strain>
    </source>
</reference>
<dbReference type="PANTHER" id="PTHR14218:SF15">
    <property type="entry name" value="TRIPEPTIDYL-PEPTIDASE 1"/>
    <property type="match status" value="1"/>
</dbReference>
<evidence type="ECO:0000313" key="18">
    <source>
        <dbReference type="EMBL" id="KAB8073047.1"/>
    </source>
</evidence>
<dbReference type="Pfam" id="PF00082">
    <property type="entry name" value="Peptidase_S8"/>
    <property type="match status" value="1"/>
</dbReference>
<dbReference type="OrthoDB" id="409122at2759"/>
<feature type="active site" description="Charge relay system" evidence="15">
    <location>
        <position position="289"/>
    </location>
</feature>
<evidence type="ECO:0000256" key="1">
    <source>
        <dbReference type="ARBA" id="ARBA00001910"/>
    </source>
</evidence>
<keyword evidence="14" id="KW-0325">Glycoprotein</keyword>
<dbReference type="PROSITE" id="PS00138">
    <property type="entry name" value="SUBTILASE_SER"/>
    <property type="match status" value="1"/>
</dbReference>
<feature type="chain" id="PRO_5025058503" description="tripeptidyl-peptidase II" evidence="16">
    <location>
        <begin position="26"/>
        <end position="608"/>
    </location>
</feature>
<sequence length="608" mass="65925">MWTSLFSRGALSLAVLSLLSTSASAEVFEKLSAVPKGWRYSSTPKGDTPVDLKIALAQHDVASFEKALLEMSDPDHPSYGNHFTTHDEMKRMLLPTDTTVDAVQAWLKSAGITDVKQDADWINIRATVDQANALLHANFKYYVSDVKNVRRLRTLQYSIPDSVASHVNTIQPTTRFGKITQNGAILHSKPSQIDETTLSAAILAKNSSHCDSVITPTCLKELYNVGDYQPDPHSGSKVAFASYLEEYARYNDLEKFEQNIAPWAKGLNFSVTQFNGGLNDQNSNSDSGEANLDLQYIVGLSANLPVTEFSTGGRGPLIPDLTQPDPNKNSNEPYLEFFQNVLKLDQKDLPQVISTSYGENEQEIPEKYARTVCNLIAQLGSRGVSVLFSSGDSGIGAGCLTNDGTNTTHFPPQFPASCPWVTSVGATYKTNPERAVYFSSGGFSDYWGRPDWQNEAVSSYLETLGDRYEGLYNETGRAFPDVSAQGVDFAVYDKGALGQFSGTSASAPAFSAIVALLNDARLRAGKPTLGFLNPWLYKGGRHGLNDIVHGGSTGCDGKSRFGGKADGGPVVPYASWNATKGWDPVTGLGTPDFGKLVKLALLSKKFLV</sequence>
<dbReference type="EC" id="3.4.14.10" evidence="4"/>
<dbReference type="InterPro" id="IPR015366">
    <property type="entry name" value="S53_propep"/>
</dbReference>